<dbReference type="EMBL" id="JABFAB010241602">
    <property type="protein sequence ID" value="MBA0671649.1"/>
    <property type="molecule type" value="Genomic_DNA"/>
</dbReference>
<feature type="domain" description="Disease resistance R13L4/SHOC-2-like LRR" evidence="2">
    <location>
        <begin position="67"/>
        <end position="207"/>
    </location>
</feature>
<dbReference type="Pfam" id="PF23598">
    <property type="entry name" value="LRR_14"/>
    <property type="match status" value="1"/>
</dbReference>
<reference evidence="3 4" key="1">
    <citation type="journal article" date="2019" name="Genome Biol. Evol.">
        <title>Insights into the evolution of the New World diploid cottons (Gossypium, subgenus Houzingenia) based on genome sequencing.</title>
        <authorList>
            <person name="Grover C.E."/>
            <person name="Arick M.A. 2nd"/>
            <person name="Thrash A."/>
            <person name="Conover J.L."/>
            <person name="Sanders W.S."/>
            <person name="Peterson D.G."/>
            <person name="Frelichowski J.E."/>
            <person name="Scheffler J.A."/>
            <person name="Scheffler B.E."/>
            <person name="Wendel J.F."/>
        </authorList>
    </citation>
    <scope>NUCLEOTIDE SEQUENCE [LARGE SCALE GENOMIC DNA]</scope>
    <source>
        <strain evidence="3">57</strain>
        <tissue evidence="3">Leaf</tissue>
    </source>
</reference>
<evidence type="ECO:0000259" key="2">
    <source>
        <dbReference type="Pfam" id="PF23598"/>
    </source>
</evidence>
<dbReference type="OrthoDB" id="997385at2759"/>
<dbReference type="InterPro" id="IPR055414">
    <property type="entry name" value="LRR_R13L4/SHOC2-like"/>
</dbReference>
<name>A0A7J8WAH8_9ROSI</name>
<dbReference type="Gene3D" id="3.80.10.10">
    <property type="entry name" value="Ribonuclease Inhibitor"/>
    <property type="match status" value="1"/>
</dbReference>
<dbReference type="PANTHER" id="PTHR15140">
    <property type="entry name" value="TUBULIN-SPECIFIC CHAPERONE E"/>
    <property type="match status" value="1"/>
</dbReference>
<organism evidence="3 4">
    <name type="scientific">Gossypium klotzschianum</name>
    <dbReference type="NCBI Taxonomy" id="34286"/>
    <lineage>
        <taxon>Eukaryota</taxon>
        <taxon>Viridiplantae</taxon>
        <taxon>Streptophyta</taxon>
        <taxon>Embryophyta</taxon>
        <taxon>Tracheophyta</taxon>
        <taxon>Spermatophyta</taxon>
        <taxon>Magnoliopsida</taxon>
        <taxon>eudicotyledons</taxon>
        <taxon>Gunneridae</taxon>
        <taxon>Pentapetalae</taxon>
        <taxon>rosids</taxon>
        <taxon>malvids</taxon>
        <taxon>Malvales</taxon>
        <taxon>Malvaceae</taxon>
        <taxon>Malvoideae</taxon>
        <taxon>Gossypium</taxon>
    </lineage>
</organism>
<keyword evidence="4" id="KW-1185">Reference proteome</keyword>
<evidence type="ECO:0000313" key="3">
    <source>
        <dbReference type="EMBL" id="MBA0671649.1"/>
    </source>
</evidence>
<protein>
    <recommendedName>
        <fullName evidence="2">Disease resistance R13L4/SHOC-2-like LRR domain-containing protein</fullName>
    </recommendedName>
</protein>
<dbReference type="SUPFAM" id="SSF52058">
    <property type="entry name" value="L domain-like"/>
    <property type="match status" value="1"/>
</dbReference>
<accession>A0A7J8WAH8</accession>
<sequence length="356" mass="42205">MQSPNIRSLLFFNEFFPEEELEKSFPLEVLNYVEEHVDVRNPLVWILMISLAGTKLLKTRGVWRYMFNNFKLLRALNYERTTGIKIVGFKLPRDIGNLIHLRFLSLKDLEFVWPKLPSSLGNLRCLQTLDLRVGNYRIHVPNVIWRMEQLRHLYLPLYCKSSTKLKLGTLRKLLTLVNFNTKNCYLKDLINMTNLRELGINLPFNIENFNEKDVETRISELPEYHYFSSHLAYIQLRRCELEKEPMPTLEKLPNLRILELEETFKGKEMFCSAQGFPRFESLNIGELCNFEEWEVDEGAMPSLLRLEITRCPRLKMLPEGLRFITTLKELKFESMPKAFKDRLEEEGGEDFYKVKH</sequence>
<dbReference type="Proteomes" id="UP000593573">
    <property type="component" value="Unassembled WGS sequence"/>
</dbReference>
<evidence type="ECO:0000256" key="1">
    <source>
        <dbReference type="ARBA" id="ARBA00022737"/>
    </source>
</evidence>
<keyword evidence="1" id="KW-0677">Repeat</keyword>
<evidence type="ECO:0000313" key="4">
    <source>
        <dbReference type="Proteomes" id="UP000593573"/>
    </source>
</evidence>
<comment type="caution">
    <text evidence="3">The sequence shown here is derived from an EMBL/GenBank/DDBJ whole genome shotgun (WGS) entry which is preliminary data.</text>
</comment>
<gene>
    <name evidence="3" type="ORF">Goklo_007323</name>
</gene>
<dbReference type="PANTHER" id="PTHR15140:SF37">
    <property type="entry name" value="UBIQUITIN-LIKE DOMAIN-CONTAINING PROTEIN"/>
    <property type="match status" value="1"/>
</dbReference>
<proteinExistence type="predicted"/>
<dbReference type="AlphaFoldDB" id="A0A7J8WAH8"/>
<feature type="non-terminal residue" evidence="3">
    <location>
        <position position="356"/>
    </location>
</feature>
<dbReference type="InterPro" id="IPR032675">
    <property type="entry name" value="LRR_dom_sf"/>
</dbReference>